<dbReference type="InterPro" id="IPR020807">
    <property type="entry name" value="PKS_DH"/>
</dbReference>
<evidence type="ECO:0000256" key="3">
    <source>
        <dbReference type="PROSITE-ProRule" id="PRU01363"/>
    </source>
</evidence>
<evidence type="ECO:0000259" key="4">
    <source>
        <dbReference type="PROSITE" id="PS52019"/>
    </source>
</evidence>
<organism evidence="5 6">
    <name type="scientific">Stichopus japonicus</name>
    <name type="common">Sea cucumber</name>
    <dbReference type="NCBI Taxonomy" id="307972"/>
    <lineage>
        <taxon>Eukaryota</taxon>
        <taxon>Metazoa</taxon>
        <taxon>Echinodermata</taxon>
        <taxon>Eleutherozoa</taxon>
        <taxon>Echinozoa</taxon>
        <taxon>Holothuroidea</taxon>
        <taxon>Aspidochirotacea</taxon>
        <taxon>Aspidochirotida</taxon>
        <taxon>Stichopodidae</taxon>
        <taxon>Apostichopus</taxon>
    </lineage>
</organism>
<dbReference type="SUPFAM" id="SSF51735">
    <property type="entry name" value="NAD(P)-binding Rossmann-fold domains"/>
    <property type="match status" value="2"/>
</dbReference>
<dbReference type="AlphaFoldDB" id="A0A2G8JER3"/>
<evidence type="ECO:0000313" key="6">
    <source>
        <dbReference type="Proteomes" id="UP000230750"/>
    </source>
</evidence>
<dbReference type="CDD" id="cd05274">
    <property type="entry name" value="KR_FAS_SDR_x"/>
    <property type="match status" value="1"/>
</dbReference>
<comment type="caution">
    <text evidence="5">The sequence shown here is derived from an EMBL/GenBank/DDBJ whole genome shotgun (WGS) entry which is preliminary data.</text>
</comment>
<dbReference type="PROSITE" id="PS52019">
    <property type="entry name" value="PKS_MFAS_DH"/>
    <property type="match status" value="1"/>
</dbReference>
<dbReference type="Pfam" id="PF21089">
    <property type="entry name" value="PKS_DH_N"/>
    <property type="match status" value="1"/>
</dbReference>
<reference evidence="5 6" key="1">
    <citation type="journal article" date="2017" name="PLoS Biol.">
        <title>The sea cucumber genome provides insights into morphological evolution and visceral regeneration.</title>
        <authorList>
            <person name="Zhang X."/>
            <person name="Sun L."/>
            <person name="Yuan J."/>
            <person name="Sun Y."/>
            <person name="Gao Y."/>
            <person name="Zhang L."/>
            <person name="Li S."/>
            <person name="Dai H."/>
            <person name="Hamel J.F."/>
            <person name="Liu C."/>
            <person name="Yu Y."/>
            <person name="Liu S."/>
            <person name="Lin W."/>
            <person name="Guo K."/>
            <person name="Jin S."/>
            <person name="Xu P."/>
            <person name="Storey K.B."/>
            <person name="Huan P."/>
            <person name="Zhang T."/>
            <person name="Zhou Y."/>
            <person name="Zhang J."/>
            <person name="Lin C."/>
            <person name="Li X."/>
            <person name="Xing L."/>
            <person name="Huo D."/>
            <person name="Sun M."/>
            <person name="Wang L."/>
            <person name="Mercier A."/>
            <person name="Li F."/>
            <person name="Yang H."/>
            <person name="Xiang J."/>
        </authorList>
    </citation>
    <scope>NUCLEOTIDE SEQUENCE [LARGE SCALE GENOMIC DNA]</scope>
    <source>
        <strain evidence="5">Shaxun</strain>
        <tissue evidence="5">Muscle</tissue>
    </source>
</reference>
<proteinExistence type="predicted"/>
<dbReference type="InterPro" id="IPR049900">
    <property type="entry name" value="PKS_mFAS_DH"/>
</dbReference>
<dbReference type="InterPro" id="IPR057326">
    <property type="entry name" value="KR_dom"/>
</dbReference>
<dbReference type="STRING" id="307972.A0A2G8JER3"/>
<dbReference type="OrthoDB" id="329835at2759"/>
<dbReference type="Gene3D" id="3.10.129.110">
    <property type="entry name" value="Polyketide synthase dehydratase"/>
    <property type="match status" value="1"/>
</dbReference>
<dbReference type="InterPro" id="IPR013968">
    <property type="entry name" value="PKS_KR"/>
</dbReference>
<dbReference type="PANTHER" id="PTHR43775:SF37">
    <property type="entry name" value="SI:DKEY-61P9.11"/>
    <property type="match status" value="1"/>
</dbReference>
<dbReference type="SMART" id="SM00822">
    <property type="entry name" value="PKS_KR"/>
    <property type="match status" value="1"/>
</dbReference>
<feature type="domain" description="PKS/mFAS DH" evidence="4">
    <location>
        <begin position="43"/>
        <end position="351"/>
    </location>
</feature>
<protein>
    <submittedName>
        <fullName evidence="5">Polyketide synthase 2</fullName>
    </submittedName>
</protein>
<dbReference type="Proteomes" id="UP000230750">
    <property type="component" value="Unassembled WGS sequence"/>
</dbReference>
<dbReference type="GO" id="GO:0004312">
    <property type="term" value="F:fatty acid synthase activity"/>
    <property type="evidence" value="ECO:0007669"/>
    <property type="project" value="TreeGrafter"/>
</dbReference>
<dbReference type="Gene3D" id="3.40.50.11460">
    <property type="match status" value="1"/>
</dbReference>
<dbReference type="SMART" id="SM00826">
    <property type="entry name" value="PKS_DH"/>
    <property type="match status" value="1"/>
</dbReference>
<dbReference type="InterPro" id="IPR049552">
    <property type="entry name" value="PKS_DH_N"/>
</dbReference>
<dbReference type="InterPro" id="IPR042104">
    <property type="entry name" value="PKS_dehydratase_sf"/>
</dbReference>
<evidence type="ECO:0000256" key="2">
    <source>
        <dbReference type="ARBA" id="ARBA00022553"/>
    </source>
</evidence>
<keyword evidence="2" id="KW-0597">Phosphoprotein</keyword>
<sequence length="1023" mass="113929">MNLIFPSERFSVATLPKYPWQRKQYNAIADAARKTYINPRDTHPLLGEQLVTNTSTHENNPNKDWISNYSRMMLPWLHHHKIQNAVVLPGAAFIETMIAAAAASSESDSVDEIHLRNVQFHKFHYSPKSEGVLFTSLIKLDERDKTEICIRTRNKNDNSWTLNATCDLDLSSEMRKSSNERYIDLDEIQSRCDTSIPCDTLYDKLAEDGVILAVVGSKQNGGSICWEKEWVAVDYEGGSKLLEISDVPEKLEYFLIPDKKGVTKKLINLLENTHNGLLNDIHVCDTSTDAETLLSPDINARARHVVFMQMIDECSSLNDITKETFIDSQVNKAIACIQSTLIQSIERTENVFFWIVTKGAVLARPSDKVINPLMSKALALVLTCMNEHPDIFVAAIDLPHDLSPVDCALCLSYFFDNPLLSENCLALRVRNDNINESNIELYALRLNTKPTADLVFTKKSQDWMINLDEIAQKSRGGFIRPWDRNKSLDHNVIGSTCSKQQIVVEAYIQQPYKSLGDTDQSKSGFLFAGQVLSVLPSSDTEETKPAFVGFCRSHIVTSVVQTSMSNIVPVPLKVRPLDALVTIASCLPLYIALNNTFQDSDHHVVLLTSGNDPLHVKLIELLSNSTGCNIQLSVLNIDRKEERYFNTDGVLSELKSSSIDTLIIHPNVTIDDKKMTPLLEKLRFFGTLVTFCSGTWKHPLILDQQIHVKTIDLEILRSCDHHLFLNGSITSLLQLFFPDNGDSYLMCPSSAKIASINDASGVQLCGESVVCTNHTIPIDVSYRFGDSMMAFEAETFASYLVVGGSKGLGFEIVRWLANQGAQVVYFTGRSSPDGDIAEEVKRLQNASYTLEFIKCDASDENQTTQMLAHIKDRSKYPLRGIFHCAALFADQRLQNARREDWCKVVLPKAYGALLLHQITQKLDIKLSQFVVFSSIVEFLGNDGQGGYCCANAFLTSLCLARRLEGLPATVIAPGAVASVGFAAREGFVQLFEARGMYGVNPAEVCKSLSWSLGTDAMFGLTGF</sequence>
<dbReference type="Gene3D" id="3.40.50.720">
    <property type="entry name" value="NAD(P)-binding Rossmann-like Domain"/>
    <property type="match status" value="1"/>
</dbReference>
<accession>A0A2G8JER3</accession>
<gene>
    <name evidence="5" type="ORF">BSL78_28942</name>
</gene>
<dbReference type="InterPro" id="IPR036291">
    <property type="entry name" value="NAD(P)-bd_dom_sf"/>
</dbReference>
<dbReference type="EMBL" id="MRZV01002238">
    <property type="protein sequence ID" value="PIK34238.1"/>
    <property type="molecule type" value="Genomic_DNA"/>
</dbReference>
<name>A0A2G8JER3_STIJA</name>
<keyword evidence="1" id="KW-0596">Phosphopantetheine</keyword>
<comment type="caution">
    <text evidence="3">Lacks conserved residue(s) required for the propagation of feature annotation.</text>
</comment>
<dbReference type="InterPro" id="IPR050091">
    <property type="entry name" value="PKS_NRPS_Biosynth_Enz"/>
</dbReference>
<dbReference type="GO" id="GO:0006633">
    <property type="term" value="P:fatty acid biosynthetic process"/>
    <property type="evidence" value="ECO:0007669"/>
    <property type="project" value="TreeGrafter"/>
</dbReference>
<feature type="region of interest" description="C-terminal hotdog fold" evidence="3">
    <location>
        <begin position="193"/>
        <end position="351"/>
    </location>
</feature>
<keyword evidence="6" id="KW-1185">Reference proteome</keyword>
<dbReference type="PANTHER" id="PTHR43775">
    <property type="entry name" value="FATTY ACID SYNTHASE"/>
    <property type="match status" value="1"/>
</dbReference>
<evidence type="ECO:0000313" key="5">
    <source>
        <dbReference type="EMBL" id="PIK34238.1"/>
    </source>
</evidence>
<evidence type="ECO:0000256" key="1">
    <source>
        <dbReference type="ARBA" id="ARBA00022450"/>
    </source>
</evidence>
<feature type="region of interest" description="N-terminal hotdog fold" evidence="3">
    <location>
        <begin position="43"/>
        <end position="175"/>
    </location>
</feature>
<dbReference type="Pfam" id="PF08659">
    <property type="entry name" value="KR"/>
    <property type="match status" value="1"/>
</dbReference>